<evidence type="ECO:0000256" key="1">
    <source>
        <dbReference type="SAM" id="SignalP"/>
    </source>
</evidence>
<organism evidence="2 3">
    <name type="scientific">Candidatus Schekmanbacteria bacterium RBG_13_48_7</name>
    <dbReference type="NCBI Taxonomy" id="1817878"/>
    <lineage>
        <taxon>Bacteria</taxon>
        <taxon>Candidatus Schekmaniibacteriota</taxon>
    </lineage>
</organism>
<evidence type="ECO:0000313" key="3">
    <source>
        <dbReference type="Proteomes" id="UP000179266"/>
    </source>
</evidence>
<evidence type="ECO:0000313" key="2">
    <source>
        <dbReference type="EMBL" id="OGL42550.1"/>
    </source>
</evidence>
<name>A0A1F7RMJ1_9BACT</name>
<dbReference type="Proteomes" id="UP000179266">
    <property type="component" value="Unassembled WGS sequence"/>
</dbReference>
<keyword evidence="1" id="KW-0732">Signal</keyword>
<feature type="signal peptide" evidence="1">
    <location>
        <begin position="1"/>
        <end position="23"/>
    </location>
</feature>
<dbReference type="EMBL" id="MGDD01000317">
    <property type="protein sequence ID" value="OGL42550.1"/>
    <property type="molecule type" value="Genomic_DNA"/>
</dbReference>
<comment type="caution">
    <text evidence="2">The sequence shown here is derived from an EMBL/GenBank/DDBJ whole genome shotgun (WGS) entry which is preliminary data.</text>
</comment>
<dbReference type="AlphaFoldDB" id="A0A1F7RMJ1"/>
<accession>A0A1F7RMJ1</accession>
<proteinExistence type="predicted"/>
<reference evidence="2 3" key="1">
    <citation type="journal article" date="2016" name="Nat. Commun.">
        <title>Thousands of microbial genomes shed light on interconnected biogeochemical processes in an aquifer system.</title>
        <authorList>
            <person name="Anantharaman K."/>
            <person name="Brown C.T."/>
            <person name="Hug L.A."/>
            <person name="Sharon I."/>
            <person name="Castelle C.J."/>
            <person name="Probst A.J."/>
            <person name="Thomas B.C."/>
            <person name="Singh A."/>
            <person name="Wilkins M.J."/>
            <person name="Karaoz U."/>
            <person name="Brodie E.L."/>
            <person name="Williams K.H."/>
            <person name="Hubbard S.S."/>
            <person name="Banfield J.F."/>
        </authorList>
    </citation>
    <scope>NUCLEOTIDE SEQUENCE [LARGE SCALE GENOMIC DNA]</scope>
</reference>
<feature type="chain" id="PRO_5009532214" evidence="1">
    <location>
        <begin position="24"/>
        <end position="149"/>
    </location>
</feature>
<protein>
    <submittedName>
        <fullName evidence="2">Uncharacterized protein</fullName>
    </submittedName>
</protein>
<sequence length="149" mass="16967">MKRLSVLCIVLITAGLLFTLATAGAKNKDAKSKPVNVSLIPIDSSLNQIFLLFWEEITKSDSQIYYKQISGIKTFGKKSLTREKNEYHDPAVDYDQANGLYITYNEINKIGSNVIVLGRREDPDIFESREDPDIFDKKINIKFPKNTVY</sequence>
<gene>
    <name evidence="2" type="ORF">A2161_20575</name>
</gene>